<keyword evidence="11" id="KW-0560">Oxidoreductase</keyword>
<dbReference type="GO" id="GO:0008901">
    <property type="term" value="F:ferredoxin hydrogenase activity"/>
    <property type="evidence" value="ECO:0007669"/>
    <property type="project" value="InterPro"/>
</dbReference>
<evidence type="ECO:0000256" key="8">
    <source>
        <dbReference type="ARBA" id="ARBA00022485"/>
    </source>
</evidence>
<dbReference type="SUPFAM" id="SSF56770">
    <property type="entry name" value="HydA/Nqo6-like"/>
    <property type="match status" value="1"/>
</dbReference>
<dbReference type="InterPro" id="IPR001821">
    <property type="entry name" value="NiFe_hydrogenase_ssu"/>
</dbReference>
<feature type="binding site" evidence="17">
    <location>
        <position position="294"/>
    </location>
    <ligand>
        <name>[3Fe-4S] cluster</name>
        <dbReference type="ChEBI" id="CHEBI:21137"/>
    </ligand>
</feature>
<feature type="binding site" evidence="17">
    <location>
        <position position="235"/>
    </location>
    <ligand>
        <name>[4Fe-4S] cluster</name>
        <dbReference type="ChEBI" id="CHEBI:49883"/>
        <label>2</label>
    </ligand>
</feature>
<dbReference type="GO" id="GO:0046872">
    <property type="term" value="F:metal ion binding"/>
    <property type="evidence" value="ECO:0007669"/>
    <property type="project" value="UniProtKB-KW"/>
</dbReference>
<evidence type="ECO:0000259" key="18">
    <source>
        <dbReference type="Pfam" id="PF01058"/>
    </source>
</evidence>
<name>A0A1D9MAK9_9RHOB</name>
<dbReference type="GO" id="GO:0009375">
    <property type="term" value="C:ferredoxin hydrogenase complex"/>
    <property type="evidence" value="ECO:0007669"/>
    <property type="project" value="InterPro"/>
</dbReference>
<keyword evidence="14" id="KW-0472">Membrane</keyword>
<evidence type="ECO:0000256" key="12">
    <source>
        <dbReference type="ARBA" id="ARBA00023004"/>
    </source>
</evidence>
<evidence type="ECO:0000313" key="20">
    <source>
        <dbReference type="EMBL" id="AOZ68877.1"/>
    </source>
</evidence>
<comment type="subunit">
    <text evidence="5">Heterodimer of a large and a small subunit.</text>
</comment>
<keyword evidence="12 17" id="KW-0408">Iron</keyword>
<dbReference type="NCBIfam" id="TIGR00391">
    <property type="entry name" value="hydA"/>
    <property type="match status" value="1"/>
</dbReference>
<keyword evidence="9 17" id="KW-0479">Metal-binding</keyword>
<evidence type="ECO:0000256" key="15">
    <source>
        <dbReference type="ARBA" id="ARBA00023291"/>
    </source>
</evidence>
<feature type="binding site" evidence="17">
    <location>
        <position position="232"/>
    </location>
    <ligand>
        <name>[4Fe-4S] cluster</name>
        <dbReference type="ChEBI" id="CHEBI:49883"/>
        <label>2</label>
    </ligand>
</feature>
<dbReference type="InterPro" id="IPR037148">
    <property type="entry name" value="NiFe-Hase_small_C_sf"/>
</dbReference>
<evidence type="ECO:0000259" key="19">
    <source>
        <dbReference type="Pfam" id="PF14720"/>
    </source>
</evidence>
<comment type="subcellular location">
    <subcellularLocation>
        <location evidence="3">Cell envelope</location>
    </subcellularLocation>
</comment>
<keyword evidence="15 17" id="KW-0003">3Fe-4S</keyword>
<evidence type="ECO:0000256" key="1">
    <source>
        <dbReference type="ARBA" id="ARBA00001927"/>
    </source>
</evidence>
<reference evidence="20 21" key="1">
    <citation type="submission" date="2016-10" db="EMBL/GenBank/DDBJ databases">
        <title>Rhodobacter sp. LPB0142, isolated from sea water.</title>
        <authorList>
            <person name="Kim E."/>
            <person name="Yi H."/>
        </authorList>
    </citation>
    <scope>NUCLEOTIDE SEQUENCE [LARGE SCALE GENOMIC DNA]</scope>
    <source>
        <strain evidence="20 21">LPB0142</strain>
    </source>
</reference>
<dbReference type="KEGG" id="rhp:LPB142_05715"/>
<evidence type="ECO:0000256" key="10">
    <source>
        <dbReference type="ARBA" id="ARBA00022729"/>
    </source>
</evidence>
<evidence type="ECO:0000256" key="2">
    <source>
        <dbReference type="ARBA" id="ARBA00001966"/>
    </source>
</evidence>
<dbReference type="GO" id="GO:0051539">
    <property type="term" value="F:4 iron, 4 sulfur cluster binding"/>
    <property type="evidence" value="ECO:0007669"/>
    <property type="project" value="UniProtKB-KW"/>
</dbReference>
<dbReference type="GO" id="GO:0016020">
    <property type="term" value="C:membrane"/>
    <property type="evidence" value="ECO:0007669"/>
    <property type="project" value="TreeGrafter"/>
</dbReference>
<evidence type="ECO:0000256" key="6">
    <source>
        <dbReference type="ARBA" id="ARBA00012082"/>
    </source>
</evidence>
<dbReference type="EC" id="1.12.99.6" evidence="6"/>
<gene>
    <name evidence="20" type="ORF">LPB142_05715</name>
</gene>
<dbReference type="GO" id="GO:0051538">
    <property type="term" value="F:3 iron, 4 sulfur cluster binding"/>
    <property type="evidence" value="ECO:0007669"/>
    <property type="project" value="UniProtKB-KW"/>
</dbReference>
<accession>A0A1D9MAK9</accession>
<dbReference type="PIRSF" id="PIRSF000310">
    <property type="entry name" value="NiFe_hyd_ssu"/>
    <property type="match status" value="1"/>
</dbReference>
<feature type="domain" description="NADH:ubiquinone oxidoreductase-like 20kDa subunit" evidence="18">
    <location>
        <begin position="63"/>
        <end position="207"/>
    </location>
</feature>
<dbReference type="NCBIfam" id="TIGR01409">
    <property type="entry name" value="TAT_signal_seq"/>
    <property type="match status" value="1"/>
</dbReference>
<evidence type="ECO:0000256" key="4">
    <source>
        <dbReference type="ARBA" id="ARBA00006605"/>
    </source>
</evidence>
<evidence type="ECO:0000256" key="3">
    <source>
        <dbReference type="ARBA" id="ARBA00004196"/>
    </source>
</evidence>
<comment type="cofactor">
    <cofactor evidence="1">
        <name>[3Fe-4S] cluster</name>
        <dbReference type="ChEBI" id="CHEBI:21137"/>
    </cofactor>
</comment>
<proteinExistence type="inferred from homology"/>
<feature type="domain" description="Cytochrome-c3 hydrogenase C-terminal" evidence="19">
    <location>
        <begin position="227"/>
        <end position="308"/>
    </location>
</feature>
<dbReference type="Proteomes" id="UP000176562">
    <property type="component" value="Chromosome"/>
</dbReference>
<dbReference type="PANTHER" id="PTHR30013:SF7">
    <property type="entry name" value="HYDROGENASE-2 SMALL CHAIN"/>
    <property type="match status" value="1"/>
</dbReference>
<feature type="binding site" evidence="17">
    <location>
        <position position="66"/>
    </location>
    <ligand>
        <name>[4Fe-4S] cluster</name>
        <dbReference type="ChEBI" id="CHEBI:49883"/>
        <label>1</label>
    </ligand>
</feature>
<dbReference type="InterPro" id="IPR006311">
    <property type="entry name" value="TAT_signal"/>
</dbReference>
<keyword evidence="21" id="KW-1185">Reference proteome</keyword>
<dbReference type="InterPro" id="IPR037024">
    <property type="entry name" value="NiFe_Hase_small_N_sf"/>
</dbReference>
<dbReference type="GO" id="GO:0030313">
    <property type="term" value="C:cell envelope"/>
    <property type="evidence" value="ECO:0007669"/>
    <property type="project" value="UniProtKB-SubCell"/>
</dbReference>
<dbReference type="Gene3D" id="3.40.50.700">
    <property type="entry name" value="NADH:ubiquinone oxidoreductase-like, 20kDa subunit"/>
    <property type="match status" value="1"/>
</dbReference>
<feature type="binding site" evidence="17">
    <location>
        <position position="260"/>
    </location>
    <ligand>
        <name>[4Fe-4S] cluster</name>
        <dbReference type="ChEBI" id="CHEBI:49883"/>
        <label>2</label>
    </ligand>
</feature>
<dbReference type="PANTHER" id="PTHR30013">
    <property type="entry name" value="NIFE / NIFESE HYDROGENASE SMALL SUBUNIT FAMILY MEMBER"/>
    <property type="match status" value="1"/>
</dbReference>
<evidence type="ECO:0000256" key="17">
    <source>
        <dbReference type="PIRSR" id="PIRSR000310-1"/>
    </source>
</evidence>
<comment type="cofactor">
    <cofactor evidence="2">
        <name>[4Fe-4S] cluster</name>
        <dbReference type="ChEBI" id="CHEBI:49883"/>
    </cofactor>
</comment>
<dbReference type="GO" id="GO:0044569">
    <property type="term" value="C:[Ni-Fe] hydrogenase complex"/>
    <property type="evidence" value="ECO:0007669"/>
    <property type="project" value="TreeGrafter"/>
</dbReference>
<dbReference type="Gene3D" id="4.10.480.10">
    <property type="entry name" value="Cytochrome-c3 hydrogenase, C-terminal domain"/>
    <property type="match status" value="1"/>
</dbReference>
<feature type="binding site" evidence="17">
    <location>
        <position position="160"/>
    </location>
    <ligand>
        <name>[4Fe-4S] cluster</name>
        <dbReference type="ChEBI" id="CHEBI:49883"/>
        <label>1</label>
    </ligand>
</feature>
<evidence type="ECO:0000256" key="13">
    <source>
        <dbReference type="ARBA" id="ARBA00023014"/>
    </source>
</evidence>
<dbReference type="EMBL" id="CP017781">
    <property type="protein sequence ID" value="AOZ68877.1"/>
    <property type="molecule type" value="Genomic_DNA"/>
</dbReference>
<feature type="binding site" evidence="17">
    <location>
        <position position="297"/>
    </location>
    <ligand>
        <name>[3Fe-4S] cluster</name>
        <dbReference type="ChEBI" id="CHEBI:21137"/>
    </ligand>
</feature>
<comment type="catalytic activity">
    <reaction evidence="16">
        <text>H2 + A = AH2</text>
        <dbReference type="Rhea" id="RHEA:12116"/>
        <dbReference type="ChEBI" id="CHEBI:13193"/>
        <dbReference type="ChEBI" id="CHEBI:17499"/>
        <dbReference type="ChEBI" id="CHEBI:18276"/>
        <dbReference type="EC" id="1.12.99.6"/>
    </reaction>
</comment>
<evidence type="ECO:0000256" key="9">
    <source>
        <dbReference type="ARBA" id="ARBA00022723"/>
    </source>
</evidence>
<keyword evidence="7" id="KW-1003">Cell membrane</keyword>
<dbReference type="GO" id="GO:0033748">
    <property type="term" value="F:hydrogenase (acceptor) activity"/>
    <property type="evidence" value="ECO:0007669"/>
    <property type="project" value="UniProtKB-EC"/>
</dbReference>
<feature type="binding site" evidence="17">
    <location>
        <position position="275"/>
    </location>
    <ligand>
        <name>[3Fe-4S] cluster</name>
        <dbReference type="ChEBI" id="CHEBI:21137"/>
    </ligand>
</feature>
<dbReference type="Pfam" id="PF14720">
    <property type="entry name" value="NiFe_hyd_SSU_C"/>
    <property type="match status" value="1"/>
</dbReference>
<evidence type="ECO:0000256" key="5">
    <source>
        <dbReference type="ARBA" id="ARBA00011771"/>
    </source>
</evidence>
<dbReference type="RefSeq" id="WP_071165778.1">
    <property type="nucleotide sequence ID" value="NZ_CP017781.1"/>
</dbReference>
<feature type="binding site" evidence="17">
    <location>
        <position position="266"/>
    </location>
    <ligand>
        <name>[4Fe-4S] cluster</name>
        <dbReference type="ChEBI" id="CHEBI:49883"/>
        <label>2</label>
    </ligand>
</feature>
<evidence type="ECO:0000256" key="14">
    <source>
        <dbReference type="ARBA" id="ARBA00023136"/>
    </source>
</evidence>
<dbReference type="GO" id="GO:0009055">
    <property type="term" value="F:electron transfer activity"/>
    <property type="evidence" value="ECO:0007669"/>
    <property type="project" value="TreeGrafter"/>
</dbReference>
<dbReference type="STRING" id="1850250.LPB142_05715"/>
<evidence type="ECO:0000313" key="21">
    <source>
        <dbReference type="Proteomes" id="UP000176562"/>
    </source>
</evidence>
<keyword evidence="10" id="KW-0732">Signal</keyword>
<feature type="binding site" evidence="17">
    <location>
        <position position="194"/>
    </location>
    <ligand>
        <name>[4Fe-4S] cluster</name>
        <dbReference type="ChEBI" id="CHEBI:49883"/>
        <label>1</label>
    </ligand>
</feature>
<protein>
    <recommendedName>
        <fullName evidence="6">hydrogenase (acceptor)</fullName>
        <ecNumber evidence="6">1.12.99.6</ecNumber>
    </recommendedName>
</protein>
<dbReference type="PROSITE" id="PS51318">
    <property type="entry name" value="TAT"/>
    <property type="match status" value="1"/>
</dbReference>
<dbReference type="InterPro" id="IPR019546">
    <property type="entry name" value="TAT_signal_bac_arc"/>
</dbReference>
<feature type="binding site" evidence="17">
    <location>
        <position position="63"/>
    </location>
    <ligand>
        <name>[4Fe-4S] cluster</name>
        <dbReference type="ChEBI" id="CHEBI:49883"/>
        <label>1</label>
    </ligand>
</feature>
<dbReference type="GO" id="GO:0009061">
    <property type="term" value="P:anaerobic respiration"/>
    <property type="evidence" value="ECO:0007669"/>
    <property type="project" value="TreeGrafter"/>
</dbReference>
<dbReference type="Pfam" id="PF01058">
    <property type="entry name" value="Oxidored_q6"/>
    <property type="match status" value="1"/>
</dbReference>
<comment type="similarity">
    <text evidence="4">Belongs to the [NiFe]/[NiFeSe] hydrogenase small subunit family.</text>
</comment>
<evidence type="ECO:0000256" key="16">
    <source>
        <dbReference type="ARBA" id="ARBA00048757"/>
    </source>
</evidence>
<evidence type="ECO:0000256" key="7">
    <source>
        <dbReference type="ARBA" id="ARBA00022475"/>
    </source>
</evidence>
<organism evidence="20 21">
    <name type="scientific">Rhodobacter xanthinilyticus</name>
    <dbReference type="NCBI Taxonomy" id="1850250"/>
    <lineage>
        <taxon>Bacteria</taxon>
        <taxon>Pseudomonadati</taxon>
        <taxon>Pseudomonadota</taxon>
        <taxon>Alphaproteobacteria</taxon>
        <taxon>Rhodobacterales</taxon>
        <taxon>Rhodobacter group</taxon>
        <taxon>Rhodobacter</taxon>
    </lineage>
</organism>
<dbReference type="AlphaFoldDB" id="A0A1D9MAK9"/>
<dbReference type="InterPro" id="IPR006137">
    <property type="entry name" value="NADH_UbQ_OxRdtase-like_20kDa"/>
</dbReference>
<keyword evidence="13 17" id="KW-0411">Iron-sulfur</keyword>
<evidence type="ECO:0000256" key="11">
    <source>
        <dbReference type="ARBA" id="ARBA00023002"/>
    </source>
</evidence>
<dbReference type="InterPro" id="IPR027394">
    <property type="entry name" value="Cytochrome-c3_hydrogenase_C"/>
</dbReference>
<dbReference type="PRINTS" id="PR00614">
    <property type="entry name" value="NIHGNASESMLL"/>
</dbReference>
<keyword evidence="8 17" id="KW-0004">4Fe-4S</keyword>
<sequence>MIRRSQPLSERLEARGISRRSFLKFCTTTASLLALSPALAPRIAEALESPRRPSVIWLSFQECTGCSESILRAGAPSIESLIFEAISLDYHETLQAAAGHQAEAAREQAMAENAGGYILVVDGSVPLGNAGFSTVAGQSNLDTLKAAAAGAAAIICMGTCSAFGGIPYANPNPTGAVPVSEIITDKPIVNVPGCPPIPAVMTSVIAHYITFGTLPELDHLGRPKVFYGQNIHDRCYRRPFYERGQFAETFDDEGAKAGWCLYKLGCKGPTTYNACAVLKWNDGTSFPIEAGHGCLGCSEPNFWDGGSFYKPLSQGTEIGGETLIAAGVAGIAGGVAAGVANRAKQKTLRAPKPEAKKEDKA</sequence>